<evidence type="ECO:0000313" key="4">
    <source>
        <dbReference type="Proteomes" id="UP000186817"/>
    </source>
</evidence>
<feature type="compositionally biased region" description="Basic and acidic residues" evidence="1">
    <location>
        <begin position="68"/>
        <end position="77"/>
    </location>
</feature>
<feature type="transmembrane region" description="Helical" evidence="2">
    <location>
        <begin position="20"/>
        <end position="40"/>
    </location>
</feature>
<keyword evidence="2" id="KW-0472">Membrane</keyword>
<comment type="caution">
    <text evidence="3">The sequence shown here is derived from an EMBL/GenBank/DDBJ whole genome shotgun (WGS) entry which is preliminary data.</text>
</comment>
<gene>
    <name evidence="3" type="ORF">AK812_SmicGene1832</name>
</gene>
<proteinExistence type="predicted"/>
<dbReference type="EMBL" id="LSRX01000020">
    <property type="protein sequence ID" value="OLQ14047.1"/>
    <property type="molecule type" value="Genomic_DNA"/>
</dbReference>
<dbReference type="Proteomes" id="UP000186817">
    <property type="component" value="Unassembled WGS sequence"/>
</dbReference>
<keyword evidence="2" id="KW-0812">Transmembrane</keyword>
<keyword evidence="4" id="KW-1185">Reference proteome</keyword>
<feature type="region of interest" description="Disordered" evidence="1">
    <location>
        <begin position="51"/>
        <end position="89"/>
    </location>
</feature>
<protein>
    <submittedName>
        <fullName evidence="3">Uncharacterized protein</fullName>
    </submittedName>
</protein>
<name>A0A1Q9F305_SYMMI</name>
<evidence type="ECO:0000256" key="1">
    <source>
        <dbReference type="SAM" id="MobiDB-lite"/>
    </source>
</evidence>
<dbReference type="AlphaFoldDB" id="A0A1Q9F305"/>
<accession>A0A1Q9F305</accession>
<sequence length="89" mass="9571">MSNAGQAVLNRLHPISHRFVWLGLELILAAVVMAAVAGICRALARHRSHQVPAAQDPFLMPSQQLAADPRRDRRAVHGTEALGHPPAAS</sequence>
<keyword evidence="2" id="KW-1133">Transmembrane helix</keyword>
<evidence type="ECO:0000313" key="3">
    <source>
        <dbReference type="EMBL" id="OLQ14047.1"/>
    </source>
</evidence>
<reference evidence="3 4" key="1">
    <citation type="submission" date="2016-02" db="EMBL/GenBank/DDBJ databases">
        <title>Genome analysis of coral dinoflagellate symbionts highlights evolutionary adaptations to a symbiotic lifestyle.</title>
        <authorList>
            <person name="Aranda M."/>
            <person name="Li Y."/>
            <person name="Liew Y.J."/>
            <person name="Baumgarten S."/>
            <person name="Simakov O."/>
            <person name="Wilson M."/>
            <person name="Piel J."/>
            <person name="Ashoor H."/>
            <person name="Bougouffa S."/>
            <person name="Bajic V.B."/>
            <person name="Ryu T."/>
            <person name="Ravasi T."/>
            <person name="Bayer T."/>
            <person name="Micklem G."/>
            <person name="Kim H."/>
            <person name="Bhak J."/>
            <person name="Lajeunesse T.C."/>
            <person name="Voolstra C.R."/>
        </authorList>
    </citation>
    <scope>NUCLEOTIDE SEQUENCE [LARGE SCALE GENOMIC DNA]</scope>
    <source>
        <strain evidence="3 4">CCMP2467</strain>
    </source>
</reference>
<evidence type="ECO:0000256" key="2">
    <source>
        <dbReference type="SAM" id="Phobius"/>
    </source>
</evidence>
<organism evidence="3 4">
    <name type="scientific">Symbiodinium microadriaticum</name>
    <name type="common">Dinoflagellate</name>
    <name type="synonym">Zooxanthella microadriatica</name>
    <dbReference type="NCBI Taxonomy" id="2951"/>
    <lineage>
        <taxon>Eukaryota</taxon>
        <taxon>Sar</taxon>
        <taxon>Alveolata</taxon>
        <taxon>Dinophyceae</taxon>
        <taxon>Suessiales</taxon>
        <taxon>Symbiodiniaceae</taxon>
        <taxon>Symbiodinium</taxon>
    </lineage>
</organism>